<protein>
    <submittedName>
        <fullName evidence="1">Uncharacterized protein</fullName>
    </submittedName>
</protein>
<gene>
    <name evidence="1" type="ordered locus">PYCH_02070</name>
</gene>
<dbReference type="KEGG" id="pya:PYCH_02070"/>
<dbReference type="AlphaFoldDB" id="F8AG73"/>
<evidence type="ECO:0000313" key="2">
    <source>
        <dbReference type="Proteomes" id="UP000008386"/>
    </source>
</evidence>
<proteinExistence type="predicted"/>
<dbReference type="EMBL" id="CP002779">
    <property type="protein sequence ID" value="AEH23909.1"/>
    <property type="molecule type" value="Genomic_DNA"/>
</dbReference>
<name>F8AG73_PYRYC</name>
<organism evidence="1 2">
    <name type="scientific">Pyrococcus yayanosii (strain CH1 / JCM 16557)</name>
    <dbReference type="NCBI Taxonomy" id="529709"/>
    <lineage>
        <taxon>Archaea</taxon>
        <taxon>Methanobacteriati</taxon>
        <taxon>Methanobacteriota</taxon>
        <taxon>Thermococci</taxon>
        <taxon>Thermococcales</taxon>
        <taxon>Thermococcaceae</taxon>
        <taxon>Pyrococcus</taxon>
    </lineage>
</organism>
<accession>F8AG73</accession>
<dbReference type="HOGENOM" id="CLU_3194653_0_0_2"/>
<sequence length="45" mass="4885">MSKKVAIGLLMSLLFLAVLFAVPAVAEKPETIRTIMAMEPTLLEP</sequence>
<reference evidence="1 2" key="1">
    <citation type="journal article" date="2011" name="J. Bacteriol.">
        <title>Complete genome sequence of the obligate piezophilic hyperthermophilic archaeon Pyrococcus yayanosii CH1.</title>
        <authorList>
            <person name="Jun X."/>
            <person name="Lupeng L."/>
            <person name="Minjuan X."/>
            <person name="Oger P."/>
            <person name="Fengping W."/>
            <person name="Jebbar M."/>
            <person name="Xiang X."/>
        </authorList>
    </citation>
    <scope>NUCLEOTIDE SEQUENCE [LARGE SCALE GENOMIC DNA]</scope>
    <source>
        <strain evidence="2">CH1 / JCM 16557</strain>
    </source>
</reference>
<dbReference type="Proteomes" id="UP000008386">
    <property type="component" value="Chromosome"/>
</dbReference>
<evidence type="ECO:0000313" key="1">
    <source>
        <dbReference type="EMBL" id="AEH23909.1"/>
    </source>
</evidence>
<dbReference type="RefSeq" id="WP_013904967.1">
    <property type="nucleotide sequence ID" value="NC_015680.1"/>
</dbReference>
<keyword evidence="2" id="KW-1185">Reference proteome</keyword>
<dbReference type="GeneID" id="43500664"/>